<evidence type="ECO:0000256" key="2">
    <source>
        <dbReference type="PROSITE-ProRule" id="PRU00176"/>
    </source>
</evidence>
<keyword evidence="6" id="KW-1185">Reference proteome</keyword>
<feature type="compositionally biased region" description="Low complexity" evidence="3">
    <location>
        <begin position="67"/>
        <end position="87"/>
    </location>
</feature>
<dbReference type="AlphaFoldDB" id="A0A7G2CIU6"/>
<dbReference type="VEuPathDB" id="TriTrypDB:ADEAN_000727700"/>
<feature type="domain" description="RRM" evidence="4">
    <location>
        <begin position="103"/>
        <end position="183"/>
    </location>
</feature>
<feature type="compositionally biased region" description="Low complexity" evidence="3">
    <location>
        <begin position="16"/>
        <end position="52"/>
    </location>
</feature>
<dbReference type="Gene3D" id="3.30.70.330">
    <property type="match status" value="1"/>
</dbReference>
<dbReference type="GO" id="GO:0008143">
    <property type="term" value="F:poly(A) binding"/>
    <property type="evidence" value="ECO:0007669"/>
    <property type="project" value="TreeGrafter"/>
</dbReference>
<evidence type="ECO:0000313" key="5">
    <source>
        <dbReference type="EMBL" id="CAD2219768.1"/>
    </source>
</evidence>
<dbReference type="PANTHER" id="PTHR23236:SF92">
    <property type="entry name" value="POLYADENYLATE-BINDING PROTEIN 1"/>
    <property type="match status" value="1"/>
</dbReference>
<dbReference type="InterPro" id="IPR035979">
    <property type="entry name" value="RBD_domain_sf"/>
</dbReference>
<dbReference type="Proteomes" id="UP000515908">
    <property type="component" value="Chromosome 15"/>
</dbReference>
<organism evidence="5 6">
    <name type="scientific">Angomonas deanei</name>
    <dbReference type="NCBI Taxonomy" id="59799"/>
    <lineage>
        <taxon>Eukaryota</taxon>
        <taxon>Discoba</taxon>
        <taxon>Euglenozoa</taxon>
        <taxon>Kinetoplastea</taxon>
        <taxon>Metakinetoplastina</taxon>
        <taxon>Trypanosomatida</taxon>
        <taxon>Trypanosomatidae</taxon>
        <taxon>Strigomonadinae</taxon>
        <taxon>Angomonas</taxon>
    </lineage>
</organism>
<dbReference type="EMBL" id="LR877159">
    <property type="protein sequence ID" value="CAD2219768.1"/>
    <property type="molecule type" value="Genomic_DNA"/>
</dbReference>
<evidence type="ECO:0000256" key="3">
    <source>
        <dbReference type="SAM" id="MobiDB-lite"/>
    </source>
</evidence>
<dbReference type="Pfam" id="PF00076">
    <property type="entry name" value="RRM_1"/>
    <property type="match status" value="1"/>
</dbReference>
<accession>A0A7G2CIU6</accession>
<evidence type="ECO:0000259" key="4">
    <source>
        <dbReference type="PROSITE" id="PS50102"/>
    </source>
</evidence>
<evidence type="ECO:0000256" key="1">
    <source>
        <dbReference type="ARBA" id="ARBA00022884"/>
    </source>
</evidence>
<feature type="region of interest" description="Disordered" evidence="3">
    <location>
        <begin position="1"/>
        <end position="117"/>
    </location>
</feature>
<dbReference type="SUPFAM" id="SSF54928">
    <property type="entry name" value="RNA-binding domain, RBD"/>
    <property type="match status" value="1"/>
</dbReference>
<keyword evidence="1 2" id="KW-0694">RNA-binding</keyword>
<dbReference type="SMART" id="SM00360">
    <property type="entry name" value="RRM"/>
    <property type="match status" value="1"/>
</dbReference>
<dbReference type="PROSITE" id="PS50102">
    <property type="entry name" value="RRM"/>
    <property type="match status" value="1"/>
</dbReference>
<dbReference type="PANTHER" id="PTHR23236">
    <property type="entry name" value="EUKARYOTIC TRANSLATION INITIATION FACTOR 4B/4H"/>
    <property type="match status" value="1"/>
</dbReference>
<feature type="compositionally biased region" description="Polar residues" evidence="3">
    <location>
        <begin position="53"/>
        <end position="63"/>
    </location>
</feature>
<evidence type="ECO:0000313" key="6">
    <source>
        <dbReference type="Proteomes" id="UP000515908"/>
    </source>
</evidence>
<gene>
    <name evidence="5" type="ORF">ADEAN_000727700</name>
</gene>
<dbReference type="OrthoDB" id="272703at2759"/>
<dbReference type="InterPro" id="IPR012677">
    <property type="entry name" value="Nucleotide-bd_a/b_plait_sf"/>
</dbReference>
<dbReference type="CDD" id="cd00590">
    <property type="entry name" value="RRM_SF"/>
    <property type="match status" value="1"/>
</dbReference>
<protein>
    <submittedName>
        <fullName evidence="5">RNA recognition motif. (A.k.a. RRM, RBD, or RNP domain), putative</fullName>
    </submittedName>
</protein>
<dbReference type="InterPro" id="IPR000504">
    <property type="entry name" value="RRM_dom"/>
</dbReference>
<proteinExistence type="predicted"/>
<name>A0A7G2CIU6_9TRYP</name>
<sequence length="183" mass="20291">MDIDEEIARIQAQIDQDNNQRSQPQQQQQQQQFVGFNQPQQQQQQQYQAPSQGNVGNTSNTPFHVNPQATPYTPPQQQQTAAPYGATEAQPTAHTFSKDSDSRSIFVGNLPKGDNGGPSTTVEELTQFFGDCGNILNCTLRKDRQTGQLTGNAYIEFEKYTSMGKAIDTKDKADFKGNTIIVC</sequence>
<reference evidence="5 6" key="1">
    <citation type="submission" date="2020-08" db="EMBL/GenBank/DDBJ databases">
        <authorList>
            <person name="Newling K."/>
            <person name="Davey J."/>
            <person name="Forrester S."/>
        </authorList>
    </citation>
    <scope>NUCLEOTIDE SEQUENCE [LARGE SCALE GENOMIC DNA]</scope>
    <source>
        <strain evidence="6">Crithidia deanei Carvalho (ATCC PRA-265)</strain>
    </source>
</reference>